<dbReference type="PANTHER" id="PTHR10653">
    <property type="entry name" value="F-ACTIN-CAPPING PROTEIN SUBUNIT ALPHA"/>
    <property type="match status" value="1"/>
</dbReference>
<evidence type="ECO:0000256" key="6">
    <source>
        <dbReference type="RuleBase" id="RU365077"/>
    </source>
</evidence>
<dbReference type="EMBL" id="MCOG01000027">
    <property type="protein sequence ID" value="ORY74888.1"/>
    <property type="molecule type" value="Genomic_DNA"/>
</dbReference>
<dbReference type="PRINTS" id="PR00191">
    <property type="entry name" value="FACTINCAPA"/>
</dbReference>
<evidence type="ECO:0000256" key="1">
    <source>
        <dbReference type="ARBA" id="ARBA00010479"/>
    </source>
</evidence>
<comment type="similarity">
    <text evidence="1 6">Belongs to the F-actin-capping protein alpha subunit family.</text>
</comment>
<dbReference type="InterPro" id="IPR037282">
    <property type="entry name" value="CapZ_alpha/beta"/>
</dbReference>
<comment type="subunit">
    <text evidence="6">Heterodimer of an alpha and a beta subunit.</text>
</comment>
<gene>
    <name evidence="7" type="ORF">LY90DRAFT_377911</name>
</gene>
<name>A0A1Y2ETJ5_9FUNG</name>
<dbReference type="OrthoDB" id="340550at2759"/>
<dbReference type="InterPro" id="IPR017865">
    <property type="entry name" value="F-actin_cap_asu_CS"/>
</dbReference>
<proteinExistence type="inferred from homology"/>
<evidence type="ECO:0000313" key="8">
    <source>
        <dbReference type="Proteomes" id="UP000193920"/>
    </source>
</evidence>
<dbReference type="Gene3D" id="3.90.1150.210">
    <property type="entry name" value="F-actin capping protein, beta subunit"/>
    <property type="match status" value="1"/>
</dbReference>
<accession>A0A1Y2ETJ5</accession>
<comment type="caution">
    <text evidence="7">The sequence shown here is derived from an EMBL/GenBank/DDBJ whole genome shotgun (WGS) entry which is preliminary data.</text>
</comment>
<comment type="function">
    <text evidence="5 6">F-actin-capping proteins bind in a Ca(2+)-independent manner to the fast growing ends of actin filaments (barbed end) thereby blocking the exchange of subunits at these ends. Unlike other capping proteins (such as gelsolin and severin), these proteins do not sever actin filaments.</text>
</comment>
<dbReference type="STRING" id="1754190.A0A1Y2ETJ5"/>
<dbReference type="GO" id="GO:0030863">
    <property type="term" value="C:cortical cytoskeleton"/>
    <property type="evidence" value="ECO:0007669"/>
    <property type="project" value="TreeGrafter"/>
</dbReference>
<dbReference type="InterPro" id="IPR042276">
    <property type="entry name" value="CapZ_alpha/beta_2"/>
</dbReference>
<dbReference type="Proteomes" id="UP000193920">
    <property type="component" value="Unassembled WGS sequence"/>
</dbReference>
<sequence length="284" mass="33240">MSEKISMEEKLKIAHQFILESPPGELNDVFNDIIVLLDVEDYKDLLPQFVKSFQEYNNANFIPVEIPNQQSKAIISKFGMIDDEHYLDPRSGNSFAFDHFHQKVDDVQKIDIEENEEFKIREAVDKEIKKYVTDHFPNGVNAVYYKENKMTIIITANKYNPDNFWNGRWRSIYHINTENNEVTGYIKSNVHYYEDGNVQLEWKKDTTFELKKDKSDPDAFAKAIGKGIEEVERNAEISLKEAYEDQANNVLKALRRALPITKQKMDWNQISYFKLGNELNPKKA</sequence>
<keyword evidence="4 6" id="KW-0009">Actin-binding</keyword>
<dbReference type="SUPFAM" id="SSF90096">
    <property type="entry name" value="Subunits of heterodimeric actin filament capping protein Capz"/>
    <property type="match status" value="1"/>
</dbReference>
<dbReference type="AlphaFoldDB" id="A0A1Y2ETJ5"/>
<keyword evidence="3 6" id="KW-0117">Actin capping</keyword>
<dbReference type="Pfam" id="PF01267">
    <property type="entry name" value="F-actin_cap_A"/>
    <property type="match status" value="1"/>
</dbReference>
<protein>
    <recommendedName>
        <fullName evidence="2 6">F-actin-capping protein subunit alpha</fullName>
    </recommendedName>
</protein>
<evidence type="ECO:0000256" key="2">
    <source>
        <dbReference type="ARBA" id="ARBA00014038"/>
    </source>
</evidence>
<dbReference type="GO" id="GO:0008290">
    <property type="term" value="C:F-actin capping protein complex"/>
    <property type="evidence" value="ECO:0007669"/>
    <property type="project" value="UniProtKB-UniRule"/>
</dbReference>
<evidence type="ECO:0000256" key="4">
    <source>
        <dbReference type="ARBA" id="ARBA00023203"/>
    </source>
</evidence>
<dbReference type="GO" id="GO:0030036">
    <property type="term" value="P:actin cytoskeleton organization"/>
    <property type="evidence" value="ECO:0007669"/>
    <property type="project" value="TreeGrafter"/>
</dbReference>
<evidence type="ECO:0000256" key="3">
    <source>
        <dbReference type="ARBA" id="ARBA00022467"/>
    </source>
</evidence>
<dbReference type="InterPro" id="IPR002189">
    <property type="entry name" value="CapZ_alpha"/>
</dbReference>
<dbReference type="Gene3D" id="3.30.1140.60">
    <property type="entry name" value="F-actin capping protein, alpha subunit"/>
    <property type="match status" value="1"/>
</dbReference>
<evidence type="ECO:0000256" key="5">
    <source>
        <dbReference type="ARBA" id="ARBA00025389"/>
    </source>
</evidence>
<dbReference type="GO" id="GO:0051016">
    <property type="term" value="P:barbed-end actin filament capping"/>
    <property type="evidence" value="ECO:0007669"/>
    <property type="project" value="UniProtKB-UniRule"/>
</dbReference>
<evidence type="ECO:0000313" key="7">
    <source>
        <dbReference type="EMBL" id="ORY74888.1"/>
    </source>
</evidence>
<dbReference type="FunFam" id="3.90.1150.210:FF:000003">
    <property type="entry name" value="F-actin-capping protein subunit alpha"/>
    <property type="match status" value="1"/>
</dbReference>
<dbReference type="PROSITE" id="PS00748">
    <property type="entry name" value="F_ACTIN_CAPPING_A_1"/>
    <property type="match status" value="1"/>
</dbReference>
<dbReference type="PANTHER" id="PTHR10653:SF0">
    <property type="entry name" value="F-ACTIN-CAPPING PROTEIN SUBUNIT ALPHA"/>
    <property type="match status" value="1"/>
</dbReference>
<organism evidence="7 8">
    <name type="scientific">Neocallimastix californiae</name>
    <dbReference type="NCBI Taxonomy" id="1754190"/>
    <lineage>
        <taxon>Eukaryota</taxon>
        <taxon>Fungi</taxon>
        <taxon>Fungi incertae sedis</taxon>
        <taxon>Chytridiomycota</taxon>
        <taxon>Chytridiomycota incertae sedis</taxon>
        <taxon>Neocallimastigomycetes</taxon>
        <taxon>Neocallimastigales</taxon>
        <taxon>Neocallimastigaceae</taxon>
        <taxon>Neocallimastix</taxon>
    </lineage>
</organism>
<dbReference type="InterPro" id="IPR042489">
    <property type="entry name" value="CapZ_alpha_1"/>
</dbReference>
<reference evidence="7 8" key="1">
    <citation type="submission" date="2016-08" db="EMBL/GenBank/DDBJ databases">
        <title>A Parts List for Fungal Cellulosomes Revealed by Comparative Genomics.</title>
        <authorList>
            <consortium name="DOE Joint Genome Institute"/>
            <person name="Haitjema C.H."/>
            <person name="Gilmore S.P."/>
            <person name="Henske J.K."/>
            <person name="Solomon K.V."/>
            <person name="De Groot R."/>
            <person name="Kuo A."/>
            <person name="Mondo S.J."/>
            <person name="Salamov A.A."/>
            <person name="Labutti K."/>
            <person name="Zhao Z."/>
            <person name="Chiniquy J."/>
            <person name="Barry K."/>
            <person name="Brewer H.M."/>
            <person name="Purvine S.O."/>
            <person name="Wright A.T."/>
            <person name="Boxma B."/>
            <person name="Van Alen T."/>
            <person name="Hackstein J.H."/>
            <person name="Baker S.E."/>
            <person name="Grigoriev I.V."/>
            <person name="O'Malley M.A."/>
        </authorList>
    </citation>
    <scope>NUCLEOTIDE SEQUENCE [LARGE SCALE GENOMIC DNA]</scope>
    <source>
        <strain evidence="7 8">G1</strain>
    </source>
</reference>
<keyword evidence="8" id="KW-1185">Reference proteome</keyword>
<dbReference type="GO" id="GO:0051015">
    <property type="term" value="F:actin filament binding"/>
    <property type="evidence" value="ECO:0007669"/>
    <property type="project" value="TreeGrafter"/>
</dbReference>